<protein>
    <submittedName>
        <fullName evidence="2">Uncharacterized protein</fullName>
    </submittedName>
</protein>
<evidence type="ECO:0000256" key="1">
    <source>
        <dbReference type="SAM" id="MobiDB-lite"/>
    </source>
</evidence>
<name>A0A5B7G435_PORTR</name>
<dbReference type="EMBL" id="VSRR010010558">
    <property type="protein sequence ID" value="MPC51993.1"/>
    <property type="molecule type" value="Genomic_DNA"/>
</dbReference>
<organism evidence="2 3">
    <name type="scientific">Portunus trituberculatus</name>
    <name type="common">Swimming crab</name>
    <name type="synonym">Neptunus trituberculatus</name>
    <dbReference type="NCBI Taxonomy" id="210409"/>
    <lineage>
        <taxon>Eukaryota</taxon>
        <taxon>Metazoa</taxon>
        <taxon>Ecdysozoa</taxon>
        <taxon>Arthropoda</taxon>
        <taxon>Crustacea</taxon>
        <taxon>Multicrustacea</taxon>
        <taxon>Malacostraca</taxon>
        <taxon>Eumalacostraca</taxon>
        <taxon>Eucarida</taxon>
        <taxon>Decapoda</taxon>
        <taxon>Pleocyemata</taxon>
        <taxon>Brachyura</taxon>
        <taxon>Eubrachyura</taxon>
        <taxon>Portunoidea</taxon>
        <taxon>Portunidae</taxon>
        <taxon>Portuninae</taxon>
        <taxon>Portunus</taxon>
    </lineage>
</organism>
<comment type="caution">
    <text evidence="2">The sequence shown here is derived from an EMBL/GenBank/DDBJ whole genome shotgun (WGS) entry which is preliminary data.</text>
</comment>
<evidence type="ECO:0000313" key="3">
    <source>
        <dbReference type="Proteomes" id="UP000324222"/>
    </source>
</evidence>
<sequence length="34" mass="4018">MTKTNKTRKLDMQPSKDQLLNKQLHHSLQCPLLQ</sequence>
<accession>A0A5B7G435</accession>
<dbReference type="Proteomes" id="UP000324222">
    <property type="component" value="Unassembled WGS sequence"/>
</dbReference>
<proteinExistence type="predicted"/>
<dbReference type="AlphaFoldDB" id="A0A5B7G435"/>
<feature type="region of interest" description="Disordered" evidence="1">
    <location>
        <begin position="1"/>
        <end position="23"/>
    </location>
</feature>
<keyword evidence="3" id="KW-1185">Reference proteome</keyword>
<reference evidence="2 3" key="1">
    <citation type="submission" date="2019-05" db="EMBL/GenBank/DDBJ databases">
        <title>Another draft genome of Portunus trituberculatus and its Hox gene families provides insights of decapod evolution.</title>
        <authorList>
            <person name="Jeong J.-H."/>
            <person name="Song I."/>
            <person name="Kim S."/>
            <person name="Choi T."/>
            <person name="Kim D."/>
            <person name="Ryu S."/>
            <person name="Kim W."/>
        </authorList>
    </citation>
    <scope>NUCLEOTIDE SEQUENCE [LARGE SCALE GENOMIC DNA]</scope>
    <source>
        <tissue evidence="2">Muscle</tissue>
    </source>
</reference>
<evidence type="ECO:0000313" key="2">
    <source>
        <dbReference type="EMBL" id="MPC51993.1"/>
    </source>
</evidence>
<gene>
    <name evidence="2" type="ORF">E2C01_045851</name>
</gene>